<evidence type="ECO:0000313" key="3">
    <source>
        <dbReference type="Proteomes" id="UP000298416"/>
    </source>
</evidence>
<gene>
    <name evidence="2" type="ORF">SASPL_104954</name>
</gene>
<evidence type="ECO:0000313" key="2">
    <source>
        <dbReference type="EMBL" id="KAG6433344.1"/>
    </source>
</evidence>
<reference evidence="2" key="2">
    <citation type="submission" date="2020-08" db="EMBL/GenBank/DDBJ databases">
        <title>Plant Genome Project.</title>
        <authorList>
            <person name="Zhang R.-G."/>
        </authorList>
    </citation>
    <scope>NUCLEOTIDE SEQUENCE</scope>
    <source>
        <strain evidence="2">Huo1</strain>
        <tissue evidence="2">Leaf</tissue>
    </source>
</reference>
<dbReference type="Proteomes" id="UP000298416">
    <property type="component" value="Unassembled WGS sequence"/>
</dbReference>
<proteinExistence type="predicted"/>
<keyword evidence="3" id="KW-1185">Reference proteome</keyword>
<evidence type="ECO:0000256" key="1">
    <source>
        <dbReference type="SAM" id="MobiDB-lite"/>
    </source>
</evidence>
<protein>
    <submittedName>
        <fullName evidence="2">Uncharacterized protein</fullName>
    </submittedName>
</protein>
<organism evidence="2">
    <name type="scientific">Salvia splendens</name>
    <name type="common">Scarlet sage</name>
    <dbReference type="NCBI Taxonomy" id="180675"/>
    <lineage>
        <taxon>Eukaryota</taxon>
        <taxon>Viridiplantae</taxon>
        <taxon>Streptophyta</taxon>
        <taxon>Embryophyta</taxon>
        <taxon>Tracheophyta</taxon>
        <taxon>Spermatophyta</taxon>
        <taxon>Magnoliopsida</taxon>
        <taxon>eudicotyledons</taxon>
        <taxon>Gunneridae</taxon>
        <taxon>Pentapetalae</taxon>
        <taxon>asterids</taxon>
        <taxon>lamiids</taxon>
        <taxon>Lamiales</taxon>
        <taxon>Lamiaceae</taxon>
        <taxon>Nepetoideae</taxon>
        <taxon>Mentheae</taxon>
        <taxon>Salviinae</taxon>
        <taxon>Salvia</taxon>
        <taxon>Salvia subgen. Calosphace</taxon>
        <taxon>core Calosphace</taxon>
    </lineage>
</organism>
<sequence>MQSGHQHGKGLSPLPGGPNVGIPNSENIHGEVALAAGPITMEEDILTATLLELTATGWKSDNGFRAGYLSKIEDSLCAEFPSTDLKGNPFPN</sequence>
<dbReference type="EMBL" id="PNBA02000002">
    <property type="protein sequence ID" value="KAG6433344.1"/>
    <property type="molecule type" value="Genomic_DNA"/>
</dbReference>
<dbReference type="AlphaFoldDB" id="A0A8X8YKU6"/>
<comment type="caution">
    <text evidence="2">The sequence shown here is derived from an EMBL/GenBank/DDBJ whole genome shotgun (WGS) entry which is preliminary data.</text>
</comment>
<feature type="region of interest" description="Disordered" evidence="1">
    <location>
        <begin position="1"/>
        <end position="26"/>
    </location>
</feature>
<name>A0A8X8YKU6_SALSN</name>
<accession>A0A8X8YKU6</accession>
<reference evidence="2" key="1">
    <citation type="submission" date="2018-01" db="EMBL/GenBank/DDBJ databases">
        <authorList>
            <person name="Mao J.F."/>
        </authorList>
    </citation>
    <scope>NUCLEOTIDE SEQUENCE</scope>
    <source>
        <strain evidence="2">Huo1</strain>
        <tissue evidence="2">Leaf</tissue>
    </source>
</reference>